<dbReference type="GeneID" id="81431353"/>
<evidence type="ECO:0000313" key="3">
    <source>
        <dbReference type="Proteomes" id="UP001149163"/>
    </source>
</evidence>
<sequence length="153" mass="17825">LPLSNLRPVTRQSARQNDRGNPASEPISETSNIAVSGLESSKNTITTDIDRIYTETRQIREHLQTQVLDLDGRESSPKSHSSANKGRNNIRIKNIPVFTYKFTIQQRQDWLNDQEFTFKISLKRFKTDYKRILKAYRYTKGKDPIKRRNVKNS</sequence>
<dbReference type="AlphaFoldDB" id="A0A9W9LCK0"/>
<dbReference type="Proteomes" id="UP001149163">
    <property type="component" value="Unassembled WGS sequence"/>
</dbReference>
<dbReference type="RefSeq" id="XP_056538134.1">
    <property type="nucleotide sequence ID" value="XM_056692177.1"/>
</dbReference>
<feature type="region of interest" description="Disordered" evidence="1">
    <location>
        <begin position="1"/>
        <end position="32"/>
    </location>
</feature>
<feature type="region of interest" description="Disordered" evidence="1">
    <location>
        <begin position="66"/>
        <end position="88"/>
    </location>
</feature>
<feature type="non-terminal residue" evidence="2">
    <location>
        <position position="153"/>
    </location>
</feature>
<name>A0A9W9LCK0_9EURO</name>
<dbReference type="EMBL" id="JAPQKN010000008">
    <property type="protein sequence ID" value="KAJ5150801.1"/>
    <property type="molecule type" value="Genomic_DNA"/>
</dbReference>
<organism evidence="2 3">
    <name type="scientific">Penicillium canariense</name>
    <dbReference type="NCBI Taxonomy" id="189055"/>
    <lineage>
        <taxon>Eukaryota</taxon>
        <taxon>Fungi</taxon>
        <taxon>Dikarya</taxon>
        <taxon>Ascomycota</taxon>
        <taxon>Pezizomycotina</taxon>
        <taxon>Eurotiomycetes</taxon>
        <taxon>Eurotiomycetidae</taxon>
        <taxon>Eurotiales</taxon>
        <taxon>Aspergillaceae</taxon>
        <taxon>Penicillium</taxon>
    </lineage>
</organism>
<accession>A0A9W9LCK0</accession>
<evidence type="ECO:0000256" key="1">
    <source>
        <dbReference type="SAM" id="MobiDB-lite"/>
    </source>
</evidence>
<evidence type="ECO:0000313" key="2">
    <source>
        <dbReference type="EMBL" id="KAJ5150801.1"/>
    </source>
</evidence>
<protein>
    <submittedName>
        <fullName evidence="2">Uncharacterized protein</fullName>
    </submittedName>
</protein>
<proteinExistence type="predicted"/>
<reference evidence="2" key="2">
    <citation type="journal article" date="2023" name="IMA Fungus">
        <title>Comparative genomic study of the Penicillium genus elucidates a diverse pangenome and 15 lateral gene transfer events.</title>
        <authorList>
            <person name="Petersen C."/>
            <person name="Sorensen T."/>
            <person name="Nielsen M.R."/>
            <person name="Sondergaard T.E."/>
            <person name="Sorensen J.L."/>
            <person name="Fitzpatrick D.A."/>
            <person name="Frisvad J.C."/>
            <person name="Nielsen K.L."/>
        </authorList>
    </citation>
    <scope>NUCLEOTIDE SEQUENCE</scope>
    <source>
        <strain evidence="2">IBT 26290</strain>
    </source>
</reference>
<keyword evidence="3" id="KW-1185">Reference proteome</keyword>
<gene>
    <name evidence="2" type="ORF">N7482_010053</name>
</gene>
<comment type="caution">
    <text evidence="2">The sequence shown here is derived from an EMBL/GenBank/DDBJ whole genome shotgun (WGS) entry which is preliminary data.</text>
</comment>
<reference evidence="2" key="1">
    <citation type="submission" date="2022-11" db="EMBL/GenBank/DDBJ databases">
        <authorList>
            <person name="Petersen C."/>
        </authorList>
    </citation>
    <scope>NUCLEOTIDE SEQUENCE</scope>
    <source>
        <strain evidence="2">IBT 26290</strain>
    </source>
</reference>